<feature type="compositionally biased region" description="Basic and acidic residues" evidence="6">
    <location>
        <begin position="1716"/>
        <end position="1733"/>
    </location>
</feature>
<organism evidence="8 9">
    <name type="scientific">Gadus morhua</name>
    <name type="common">Atlantic cod</name>
    <dbReference type="NCBI Taxonomy" id="8049"/>
    <lineage>
        <taxon>Eukaryota</taxon>
        <taxon>Metazoa</taxon>
        <taxon>Chordata</taxon>
        <taxon>Craniata</taxon>
        <taxon>Vertebrata</taxon>
        <taxon>Euteleostomi</taxon>
        <taxon>Actinopterygii</taxon>
        <taxon>Neopterygii</taxon>
        <taxon>Teleostei</taxon>
        <taxon>Neoteleostei</taxon>
        <taxon>Acanthomorphata</taxon>
        <taxon>Zeiogadaria</taxon>
        <taxon>Gadariae</taxon>
        <taxon>Gadiformes</taxon>
        <taxon>Gadoidei</taxon>
        <taxon>Gadidae</taxon>
        <taxon>Gadus</taxon>
    </lineage>
</organism>
<feature type="compositionally biased region" description="Low complexity" evidence="6">
    <location>
        <begin position="477"/>
        <end position="487"/>
    </location>
</feature>
<keyword evidence="3" id="KW-0963">Cytoplasm</keyword>
<feature type="compositionally biased region" description="Acidic residues" evidence="6">
    <location>
        <begin position="1571"/>
        <end position="1626"/>
    </location>
</feature>
<dbReference type="GO" id="GO:0043005">
    <property type="term" value="C:neuron projection"/>
    <property type="evidence" value="ECO:0007669"/>
    <property type="project" value="UniProtKB-ARBA"/>
</dbReference>
<evidence type="ECO:0000313" key="8">
    <source>
        <dbReference type="Ensembl" id="ENSGMOP00000048768.1"/>
    </source>
</evidence>
<feature type="region of interest" description="Disordered" evidence="6">
    <location>
        <begin position="266"/>
        <end position="305"/>
    </location>
</feature>
<proteinExistence type="predicted"/>
<dbReference type="Proteomes" id="UP000694546">
    <property type="component" value="Chromosome 8"/>
</dbReference>
<feature type="compositionally biased region" description="Acidic residues" evidence="6">
    <location>
        <begin position="1319"/>
        <end position="1328"/>
    </location>
</feature>
<feature type="compositionally biased region" description="Polar residues" evidence="6">
    <location>
        <begin position="1825"/>
        <end position="1836"/>
    </location>
</feature>
<dbReference type="GeneTree" id="ENSGT00940000154242"/>
<dbReference type="SUPFAM" id="SSF89837">
    <property type="entry name" value="Doublecortin (DC)"/>
    <property type="match status" value="2"/>
</dbReference>
<feature type="compositionally biased region" description="Polar residues" evidence="6">
    <location>
        <begin position="723"/>
        <end position="733"/>
    </location>
</feature>
<feature type="domain" description="Doublecortin" evidence="7">
    <location>
        <begin position="32"/>
        <end position="114"/>
    </location>
</feature>
<evidence type="ECO:0000259" key="7">
    <source>
        <dbReference type="PROSITE" id="PS50309"/>
    </source>
</evidence>
<feature type="compositionally biased region" description="Basic and acidic residues" evidence="6">
    <location>
        <begin position="1368"/>
        <end position="1397"/>
    </location>
</feature>
<dbReference type="Ensembl" id="ENSGMOT00000073666.1">
    <property type="protein sequence ID" value="ENSGMOP00000048768.1"/>
    <property type="gene ID" value="ENSGMOG00000024433.1"/>
</dbReference>
<feature type="compositionally biased region" description="Basic and acidic residues" evidence="6">
    <location>
        <begin position="1222"/>
        <end position="1260"/>
    </location>
</feature>
<feature type="compositionally biased region" description="Polar residues" evidence="6">
    <location>
        <begin position="596"/>
        <end position="621"/>
    </location>
</feature>
<dbReference type="GO" id="GO:0035556">
    <property type="term" value="P:intracellular signal transduction"/>
    <property type="evidence" value="ECO:0007669"/>
    <property type="project" value="InterPro"/>
</dbReference>
<dbReference type="GO" id="GO:0042461">
    <property type="term" value="P:photoreceptor cell development"/>
    <property type="evidence" value="ECO:0007669"/>
    <property type="project" value="TreeGrafter"/>
</dbReference>
<dbReference type="PROSITE" id="PS50309">
    <property type="entry name" value="DC"/>
    <property type="match status" value="2"/>
</dbReference>
<reference evidence="8" key="1">
    <citation type="submission" date="2025-08" db="UniProtKB">
        <authorList>
            <consortium name="Ensembl"/>
        </authorList>
    </citation>
    <scope>IDENTIFICATION</scope>
</reference>
<feature type="compositionally biased region" description="Acidic residues" evidence="6">
    <location>
        <begin position="1342"/>
        <end position="1352"/>
    </location>
</feature>
<dbReference type="OMA" id="AMLMMES"/>
<dbReference type="GO" id="GO:0060041">
    <property type="term" value="P:retina development in camera-type eye"/>
    <property type="evidence" value="ECO:0007669"/>
    <property type="project" value="TreeGrafter"/>
</dbReference>
<feature type="compositionally biased region" description="Basic and acidic residues" evidence="6">
    <location>
        <begin position="1162"/>
        <end position="1189"/>
    </location>
</feature>
<feature type="compositionally biased region" description="Basic and acidic residues" evidence="6">
    <location>
        <begin position="739"/>
        <end position="751"/>
    </location>
</feature>
<accession>A0A8C5BTP8</accession>
<feature type="compositionally biased region" description="Polar residues" evidence="6">
    <location>
        <begin position="1863"/>
        <end position="1899"/>
    </location>
</feature>
<keyword evidence="5" id="KW-0966">Cell projection</keyword>
<keyword evidence="4" id="KW-0677">Repeat</keyword>
<feature type="compositionally biased region" description="Acidic residues" evidence="6">
    <location>
        <begin position="1678"/>
        <end position="1687"/>
    </location>
</feature>
<feature type="compositionally biased region" description="Acidic residues" evidence="6">
    <location>
        <begin position="1460"/>
        <end position="1477"/>
    </location>
</feature>
<feature type="region of interest" description="Disordered" evidence="6">
    <location>
        <begin position="1811"/>
        <end position="1899"/>
    </location>
</feature>
<dbReference type="InterPro" id="IPR036572">
    <property type="entry name" value="Doublecortin_dom_sf"/>
</dbReference>
<evidence type="ECO:0000256" key="2">
    <source>
        <dbReference type="ARBA" id="ARBA00004496"/>
    </source>
</evidence>
<evidence type="ECO:0000256" key="3">
    <source>
        <dbReference type="ARBA" id="ARBA00022490"/>
    </source>
</evidence>
<feature type="compositionally biased region" description="Acidic residues" evidence="6">
    <location>
        <begin position="1502"/>
        <end position="1564"/>
    </location>
</feature>
<feature type="region of interest" description="Disordered" evidence="6">
    <location>
        <begin position="1315"/>
        <end position="1747"/>
    </location>
</feature>
<reference evidence="8" key="2">
    <citation type="submission" date="2025-09" db="UniProtKB">
        <authorList>
            <consortium name="Ensembl"/>
        </authorList>
    </citation>
    <scope>IDENTIFICATION</scope>
</reference>
<feature type="compositionally biased region" description="Polar residues" evidence="6">
    <location>
        <begin position="387"/>
        <end position="397"/>
    </location>
</feature>
<dbReference type="Pfam" id="PF03607">
    <property type="entry name" value="DCX"/>
    <property type="match status" value="2"/>
</dbReference>
<feature type="region of interest" description="Disordered" evidence="6">
    <location>
        <begin position="1950"/>
        <end position="1978"/>
    </location>
</feature>
<feature type="compositionally biased region" description="Basic and acidic residues" evidence="6">
    <location>
        <begin position="138"/>
        <end position="149"/>
    </location>
</feature>
<comment type="subcellular location">
    <subcellularLocation>
        <location evidence="1">Cell projection</location>
    </subcellularLocation>
    <subcellularLocation>
        <location evidence="2">Cytoplasm</location>
    </subcellularLocation>
</comment>
<evidence type="ECO:0000256" key="1">
    <source>
        <dbReference type="ARBA" id="ARBA00004316"/>
    </source>
</evidence>
<dbReference type="GO" id="GO:0035082">
    <property type="term" value="P:axoneme assembly"/>
    <property type="evidence" value="ECO:0007669"/>
    <property type="project" value="TreeGrafter"/>
</dbReference>
<dbReference type="GO" id="GO:0005930">
    <property type="term" value="C:axoneme"/>
    <property type="evidence" value="ECO:0007669"/>
    <property type="project" value="TreeGrafter"/>
</dbReference>
<feature type="compositionally biased region" description="Low complexity" evidence="6">
    <location>
        <begin position="368"/>
        <end position="380"/>
    </location>
</feature>
<dbReference type="CDD" id="cd17145">
    <property type="entry name" value="DCX1_RP1"/>
    <property type="match status" value="1"/>
</dbReference>
<dbReference type="PANTHER" id="PTHR23005">
    <property type="entry name" value="RETINITIS PIGMENTOSA 1 PROTEIN"/>
    <property type="match status" value="1"/>
</dbReference>
<dbReference type="Gene3D" id="3.10.20.230">
    <property type="entry name" value="Doublecortin domain"/>
    <property type="match status" value="2"/>
</dbReference>
<name>A0A8C5BTP8_GADMO</name>
<feature type="region of interest" description="Disordered" evidence="6">
    <location>
        <begin position="345"/>
        <end position="453"/>
    </location>
</feature>
<evidence type="ECO:0000313" key="9">
    <source>
        <dbReference type="Proteomes" id="UP000694546"/>
    </source>
</evidence>
<feature type="region of interest" description="Disordered" evidence="6">
    <location>
        <begin position="122"/>
        <end position="149"/>
    </location>
</feature>
<feature type="compositionally biased region" description="Basic and acidic residues" evidence="6">
    <location>
        <begin position="1688"/>
        <end position="1697"/>
    </location>
</feature>
<protein>
    <recommendedName>
        <fullName evidence="7">Doublecortin domain-containing protein</fullName>
    </recommendedName>
</protein>
<feature type="region of interest" description="Disordered" evidence="6">
    <location>
        <begin position="555"/>
        <end position="818"/>
    </location>
</feature>
<feature type="compositionally biased region" description="Polar residues" evidence="6">
    <location>
        <begin position="434"/>
        <end position="446"/>
    </location>
</feature>
<feature type="compositionally biased region" description="Acidic residues" evidence="6">
    <location>
        <begin position="1426"/>
        <end position="1437"/>
    </location>
</feature>
<feature type="compositionally biased region" description="Low complexity" evidence="6">
    <location>
        <begin position="345"/>
        <end position="354"/>
    </location>
</feature>
<evidence type="ECO:0000256" key="4">
    <source>
        <dbReference type="ARBA" id="ARBA00022737"/>
    </source>
</evidence>
<feature type="compositionally biased region" description="Polar residues" evidence="6">
    <location>
        <begin position="123"/>
        <end position="133"/>
    </location>
</feature>
<evidence type="ECO:0000256" key="5">
    <source>
        <dbReference type="ARBA" id="ARBA00023273"/>
    </source>
</evidence>
<sequence>HSVYRSPSFSSLHGYNSRKMEATPIPDPSASKRVCFYKSGDPKFGGHRMVVNGRTFKTFDALLDALSKKVPLPFGVRTISTPRGTHSVRGLEDLHDGGSYVCSDRRRVKPLNLDVVHRRKVPWNTTRPPSTGRRSYGRRNEGPDRADKIGRRVSVRTPKRLVVVKNRDSTVKRTVLLQKRTAPTFDALLDYLSQVMQFPVLKLYSSDGRRVDGLAALILCSGVIVAAGNEPFRLGNYNTQTSSKYNVHTIAYMSQSGNSDAINKSLNGGIHTHQHPHNGSLETDPDGNHTNMDMETQEPPRSCIMPQDEDIEKSFRVNQDGSMTVEMKVRLTIKEEELLHWTTTLSRSSLNSRTACASRSGTGLSLPDSNNVMDNDSSSSCHDAANEENQPVANGNNVGFGDERACESYPSTESERTKSGFKRNSTPGPHHVRTNTSVESIKTVTESGVRESTIGRHSYTEKTAEAEVTEACCVVRHNTTSSSSSTSNRPVPHPRRTASARDTNKALHPSIQSEVVANVLQLENNGVEITETVMHIYERQGGYDNLAKNEYINENPRSNSASLESREHSGSVDGDVDFTPPSSSPDSKHRPKEVFSLSSEPISPKQRSQSSNESQSKTNPKGTPAKADVKEKKNPARFGPKKKAMNPAGKMKSTPSSSNSEAKQKDSSSKTTNSSSAEKLRDHNAGKKSCTSSESSKKGQKGKETELLQSVKKGRRSDKSSSEKQAISPNIDQVKSHSTKREGKIRERAPRENGFNINIPEKEMARPPMKKNLHNIVQPKQLHGQVKKGLNRQKSLSEKKIASPKPTELSESVSMPVINPSPSEVNQYVEKWLETQMSPDSVPYLEEATIKEPEKEPELPTKVVFQIGGDSESDAVNECQTNTSAHNLSHGDALLTSKSGLLVPLCQEGLTTDNTQRLRGLCVSMPSVRIDPAEQEKTLRMHRSSEAFGPVENKPSSSVSNLLPNPATVNPVLRQLFSSSQCIRRASETENPGNIKKSKSLADFSTQVATVFGTPSRAFISFLSAVTLRESLKGAVAGESHLPRSTSEAMLVMESLQKISTIDDELLQRSSLTDLHNSTSSDLRDRWRDFQVHRERLKSEPLSPKVSEQEFALDVSEPGDMFDMTDIMDELNMPQDLREQISSTIRQTMSFYPEDEESTFIEREKHHSESEEELERFHKENADETKLSQEPDSLSIAEEKENSQLPTEDLNGTIKRQSLCQERNDPISDSKPEVDEVQEMKEAGETDTWEHEDQSKHLENLSEPGLVTDDCGSETSVNAKKEEVERDSLKDGYQERLTELENEVEHGEEFEKVLHKEEVLEETQDEDNNSLKSVKAKRERDEAGEDNIEDDMERWKEEEASTPEVGEDVNKEILEVKSEEEEWCKQGIDEKELDKGQTEPGEFTDSNKGEATGDSSGEMGFTDKENEVDEEDEEPEVVEEKEADSVEDELEKGSPIEKEVAEEDDKGESTDEEGEGDVADKEMGEESCEESDEESCRKDNEEGKDEEDEVDIEAEQQVEGEQSSVEEMEDEVDLEAEQEVEGEQSSDGSKEDEVDLEAEQEVEGEQSSVEEKEDEVDLEAVQEVEGEQSSDGGKEDEVDLEAEQEVQGEQSSDEEKEEEVDLEAEQQVEGVKSSDEEKEDEDEEDAFDLGVRAEETDLNDEKDEPTGKLLIAHADISICEEDNNDNSDNEKANKKTEEETDEAGSLKSCFNESQFEGEKDNASDTAHDLRSEDGGNEEEEENRSQIPTPVEISQELIDFVNSALQSSSLKFTYDILGNVRIEPDQAKVIHTQQMLMTKGREDILYRLKQLPSPNTSDLSDYRPETSVSGGYNTQESIDIVTGSGDELENMSLGNGDPAPGSEMSDQTSQLTDSIPSLKSNSGPGLKTFSSSHSGTASKEDLSYSSAAGSLKADPEVASQVADLNSNGGVLIDKGRWLLKENHLIRKSPPALMGMYDDADSSPGMSPDNTSEDSHQHALTHQHPLAVLSSSDLEEMAKPHRPKCNYYNMPHGSDSDPFLDDLSIKSSKRKASNGKGKGLKVSPTVDTSKTWLKKNGSLSSFASVEFKMQDSRVHPEGDRAAVAPATTPPGGAGHVLLAQDSVDEFRRRCGQYCPIL</sequence>
<feature type="compositionally biased region" description="Basic and acidic residues" evidence="6">
    <location>
        <begin position="1279"/>
        <end position="1293"/>
    </location>
</feature>
<keyword evidence="9" id="KW-1185">Reference proteome</keyword>
<dbReference type="SMART" id="SM00537">
    <property type="entry name" value="DCX"/>
    <property type="match status" value="2"/>
</dbReference>
<dbReference type="InterPro" id="IPR003533">
    <property type="entry name" value="Doublecortin_dom"/>
</dbReference>
<feature type="region of interest" description="Disordered" evidence="6">
    <location>
        <begin position="477"/>
        <end position="510"/>
    </location>
</feature>
<dbReference type="PANTHER" id="PTHR23005:SF4">
    <property type="entry name" value="OXYGEN-REGULATED PROTEIN 1"/>
    <property type="match status" value="1"/>
</dbReference>
<feature type="domain" description="Doublecortin" evidence="7">
    <location>
        <begin position="159"/>
        <end position="238"/>
    </location>
</feature>
<feature type="region of interest" description="Disordered" evidence="6">
    <location>
        <begin position="1162"/>
        <end position="1293"/>
    </location>
</feature>
<feature type="compositionally biased region" description="Acidic residues" evidence="6">
    <location>
        <begin position="1636"/>
        <end position="1647"/>
    </location>
</feature>
<feature type="compositionally biased region" description="Basic and acidic residues" evidence="6">
    <location>
        <begin position="695"/>
        <end position="706"/>
    </location>
</feature>
<evidence type="ECO:0000256" key="6">
    <source>
        <dbReference type="SAM" id="MobiDB-lite"/>
    </source>
</evidence>